<name>A0A6B0GJR2_9EURY</name>
<dbReference type="InterPro" id="IPR036390">
    <property type="entry name" value="WH_DNA-bd_sf"/>
</dbReference>
<gene>
    <name evidence="1" type="ORF">GQS65_10100</name>
</gene>
<proteinExistence type="predicted"/>
<comment type="caution">
    <text evidence="1">The sequence shown here is derived from an EMBL/GenBank/DDBJ whole genome shotgun (WGS) entry which is preliminary data.</text>
</comment>
<evidence type="ECO:0000313" key="2">
    <source>
        <dbReference type="Proteomes" id="UP000451471"/>
    </source>
</evidence>
<evidence type="ECO:0008006" key="3">
    <source>
        <dbReference type="Google" id="ProtNLM"/>
    </source>
</evidence>
<dbReference type="SUPFAM" id="SSF46785">
    <property type="entry name" value="Winged helix' DNA-binding domain"/>
    <property type="match status" value="1"/>
</dbReference>
<dbReference type="AlphaFoldDB" id="A0A6B0GJR2"/>
<keyword evidence="2" id="KW-1185">Reference proteome</keyword>
<accession>A0A6B0GJR2</accession>
<dbReference type="Proteomes" id="UP000451471">
    <property type="component" value="Unassembled WGS sequence"/>
</dbReference>
<reference evidence="1 2" key="1">
    <citation type="submission" date="2019-12" db="EMBL/GenBank/DDBJ databases">
        <title>Halocatena pleomorpha gen. nov. sp. nov., an extremely halophilic archaeon of family Halobacteriaceae isolated from saltpan soil.</title>
        <authorList>
            <person name="Pal Y."/>
            <person name="Verma A."/>
            <person name="Krishnamurthi S."/>
            <person name="Kumar P."/>
        </authorList>
    </citation>
    <scope>NUCLEOTIDE SEQUENCE [LARGE SCALE GENOMIC DNA]</scope>
    <source>
        <strain evidence="1 2">JCM 16495</strain>
    </source>
</reference>
<dbReference type="RefSeq" id="WP_158204478.1">
    <property type="nucleotide sequence ID" value="NZ_WSZK01000015.1"/>
</dbReference>
<sequence>MSNDALTIPADLTSCSPKAKLIYSALAMNGPLTRQQLGETLRLDPDYFDHAFNQLREADVVWSRPTSTGETLYSLR</sequence>
<organism evidence="1 2">
    <name type="scientific">Halomarina oriensis</name>
    <dbReference type="NCBI Taxonomy" id="671145"/>
    <lineage>
        <taxon>Archaea</taxon>
        <taxon>Methanobacteriati</taxon>
        <taxon>Methanobacteriota</taxon>
        <taxon>Stenosarchaea group</taxon>
        <taxon>Halobacteria</taxon>
        <taxon>Halobacteriales</taxon>
        <taxon>Natronomonadaceae</taxon>
        <taxon>Halomarina</taxon>
    </lineage>
</organism>
<dbReference type="EMBL" id="WSZK01000015">
    <property type="protein sequence ID" value="MWG34840.1"/>
    <property type="molecule type" value="Genomic_DNA"/>
</dbReference>
<evidence type="ECO:0000313" key="1">
    <source>
        <dbReference type="EMBL" id="MWG34840.1"/>
    </source>
</evidence>
<protein>
    <recommendedName>
        <fullName evidence="3">MarR family transcriptional regulator</fullName>
    </recommendedName>
</protein>